<gene>
    <name evidence="1" type="ORF">BLA60_31770</name>
</gene>
<protein>
    <submittedName>
        <fullName evidence="1">Uncharacterized protein</fullName>
    </submittedName>
</protein>
<name>A0A7Z1AVA6_9PSEU</name>
<evidence type="ECO:0000313" key="1">
    <source>
        <dbReference type="EMBL" id="OLF06545.1"/>
    </source>
</evidence>
<keyword evidence="2" id="KW-1185">Reference proteome</keyword>
<organism evidence="1 2">
    <name type="scientific">Actinophytocola xinjiangensis</name>
    <dbReference type="NCBI Taxonomy" id="485602"/>
    <lineage>
        <taxon>Bacteria</taxon>
        <taxon>Bacillati</taxon>
        <taxon>Actinomycetota</taxon>
        <taxon>Actinomycetes</taxon>
        <taxon>Pseudonocardiales</taxon>
        <taxon>Pseudonocardiaceae</taxon>
    </lineage>
</organism>
<dbReference type="RefSeq" id="WP_075136726.1">
    <property type="nucleotide sequence ID" value="NZ_MSIF01000021.1"/>
</dbReference>
<evidence type="ECO:0000313" key="2">
    <source>
        <dbReference type="Proteomes" id="UP000185696"/>
    </source>
</evidence>
<comment type="caution">
    <text evidence="1">The sequence shown here is derived from an EMBL/GenBank/DDBJ whole genome shotgun (WGS) entry which is preliminary data.</text>
</comment>
<dbReference type="EMBL" id="MSIF01000021">
    <property type="protein sequence ID" value="OLF06545.1"/>
    <property type="molecule type" value="Genomic_DNA"/>
</dbReference>
<dbReference type="Proteomes" id="UP000185696">
    <property type="component" value="Unassembled WGS sequence"/>
</dbReference>
<accession>A0A7Z1AVA6</accession>
<dbReference type="AlphaFoldDB" id="A0A7Z1AVA6"/>
<sequence>MVDYCFKWNYADNLPGEPLTADEAATRDAAGEEYTAIMPPRAGTTSPVLVTPVWKSGVVAVTFLDDPGRKATEYTFMRKTDESLFLARVSMWTYATDEPGLRLSDATTNETVTYREDGYVKRLVKNKVEHFQETVEYNDVPIDTNWEPIPTFGDYRSIARFERGEQITNRVP</sequence>
<proteinExistence type="predicted"/>
<reference evidence="1 2" key="1">
    <citation type="submission" date="2016-12" db="EMBL/GenBank/DDBJ databases">
        <title>The draft genome sequence of Actinophytocola xinjiangensis.</title>
        <authorList>
            <person name="Wang W."/>
            <person name="Yuan L."/>
        </authorList>
    </citation>
    <scope>NUCLEOTIDE SEQUENCE [LARGE SCALE GENOMIC DNA]</scope>
    <source>
        <strain evidence="1 2">CGMCC 4.4663</strain>
    </source>
</reference>
<dbReference type="OrthoDB" id="4544390at2"/>